<accession>A0A5B9DBF7</accession>
<evidence type="ECO:0000256" key="6">
    <source>
        <dbReference type="ARBA" id="ARBA00038076"/>
    </source>
</evidence>
<keyword evidence="2" id="KW-1003">Cell membrane</keyword>
<evidence type="ECO:0000259" key="8">
    <source>
        <dbReference type="Pfam" id="PF02687"/>
    </source>
</evidence>
<feature type="transmembrane region" description="Helical" evidence="7">
    <location>
        <begin position="360"/>
        <end position="381"/>
    </location>
</feature>
<dbReference type="PANTHER" id="PTHR30572">
    <property type="entry name" value="MEMBRANE COMPONENT OF TRANSPORTER-RELATED"/>
    <property type="match status" value="1"/>
</dbReference>
<proteinExistence type="inferred from homology"/>
<feature type="transmembrane region" description="Helical" evidence="7">
    <location>
        <begin position="994"/>
        <end position="1018"/>
    </location>
</feature>
<dbReference type="Pfam" id="PF02687">
    <property type="entry name" value="FtsX"/>
    <property type="match status" value="1"/>
</dbReference>
<organism evidence="9 10">
    <name type="scientific">Promethearchaeum syntrophicum</name>
    <dbReference type="NCBI Taxonomy" id="2594042"/>
    <lineage>
        <taxon>Archaea</taxon>
        <taxon>Promethearchaeati</taxon>
        <taxon>Promethearchaeota</taxon>
        <taxon>Promethearchaeia</taxon>
        <taxon>Promethearchaeales</taxon>
        <taxon>Promethearchaeaceae</taxon>
        <taxon>Promethearchaeum</taxon>
    </lineage>
</organism>
<keyword evidence="3 7" id="KW-0812">Transmembrane</keyword>
<evidence type="ECO:0000256" key="2">
    <source>
        <dbReference type="ARBA" id="ARBA00022475"/>
    </source>
</evidence>
<dbReference type="GO" id="GO:0022857">
    <property type="term" value="F:transmembrane transporter activity"/>
    <property type="evidence" value="ECO:0007669"/>
    <property type="project" value="TreeGrafter"/>
</dbReference>
<comment type="subcellular location">
    <subcellularLocation>
        <location evidence="1">Cell membrane</location>
        <topology evidence="1">Multi-pass membrane protein</topology>
    </subcellularLocation>
</comment>
<protein>
    <submittedName>
        <fullName evidence="9">FtsX-like permease family protein</fullName>
    </submittedName>
</protein>
<feature type="domain" description="ABC3 transporter permease C-terminal" evidence="8">
    <location>
        <begin position="369"/>
        <end position="487"/>
    </location>
</feature>
<feature type="transmembrane region" description="Helical" evidence="7">
    <location>
        <begin position="571"/>
        <end position="590"/>
    </location>
</feature>
<dbReference type="Proteomes" id="UP000321408">
    <property type="component" value="Chromosome"/>
</dbReference>
<keyword evidence="4 7" id="KW-1133">Transmembrane helix</keyword>
<keyword evidence="5 7" id="KW-0472">Membrane</keyword>
<evidence type="ECO:0000256" key="7">
    <source>
        <dbReference type="SAM" id="Phobius"/>
    </source>
</evidence>
<evidence type="ECO:0000256" key="5">
    <source>
        <dbReference type="ARBA" id="ARBA00023136"/>
    </source>
</evidence>
<gene>
    <name evidence="9" type="ORF">DSAG12_02338</name>
</gene>
<evidence type="ECO:0000256" key="4">
    <source>
        <dbReference type="ARBA" id="ARBA00022989"/>
    </source>
</evidence>
<dbReference type="AlphaFoldDB" id="A0A5B9DBF7"/>
<evidence type="ECO:0000256" key="1">
    <source>
        <dbReference type="ARBA" id="ARBA00004651"/>
    </source>
</evidence>
<feature type="transmembrane region" description="Helical" evidence="7">
    <location>
        <begin position="20"/>
        <end position="40"/>
    </location>
</feature>
<dbReference type="KEGG" id="psyt:DSAG12_02338"/>
<keyword evidence="10" id="KW-1185">Reference proteome</keyword>
<feature type="transmembrane region" description="Helical" evidence="7">
    <location>
        <begin position="1050"/>
        <end position="1070"/>
    </location>
</feature>
<reference evidence="9 10" key="2">
    <citation type="journal article" date="2024" name="Int. J. Syst. Evol. Microbiol.">
        <title>Promethearchaeum syntrophicum gen. nov., sp. nov., an anaerobic, obligately syntrophic archaeon, the first isolate of the lineage 'Asgard' archaea, and proposal of the new archaeal phylum Promethearchaeota phyl. nov. and kingdom Promethearchaeati regn. nov.</title>
        <authorList>
            <person name="Imachi H."/>
            <person name="Nobu M.K."/>
            <person name="Kato S."/>
            <person name="Takaki Y."/>
            <person name="Miyazaki M."/>
            <person name="Miyata M."/>
            <person name="Ogawara M."/>
            <person name="Saito Y."/>
            <person name="Sakai S."/>
            <person name="Tahara Y.O."/>
            <person name="Takano Y."/>
            <person name="Tasumi E."/>
            <person name="Uematsu K."/>
            <person name="Yoshimura T."/>
            <person name="Itoh T."/>
            <person name="Ohkuma M."/>
            <person name="Takai K."/>
        </authorList>
    </citation>
    <scope>NUCLEOTIDE SEQUENCE [LARGE SCALE GENOMIC DNA]</scope>
    <source>
        <strain evidence="9 10">MK-D1</strain>
    </source>
</reference>
<evidence type="ECO:0000313" key="10">
    <source>
        <dbReference type="Proteomes" id="UP000321408"/>
    </source>
</evidence>
<dbReference type="PANTHER" id="PTHR30572:SF4">
    <property type="entry name" value="ABC TRANSPORTER PERMEASE YTRF"/>
    <property type="match status" value="1"/>
</dbReference>
<feature type="transmembrane region" description="Helical" evidence="7">
    <location>
        <begin position="455"/>
        <end position="483"/>
    </location>
</feature>
<feature type="transmembrane region" description="Helical" evidence="7">
    <location>
        <begin position="413"/>
        <end position="435"/>
    </location>
</feature>
<evidence type="ECO:0000313" key="9">
    <source>
        <dbReference type="EMBL" id="QEE16508.1"/>
    </source>
</evidence>
<dbReference type="GO" id="GO:0005886">
    <property type="term" value="C:plasma membrane"/>
    <property type="evidence" value="ECO:0007669"/>
    <property type="project" value="UniProtKB-SubCell"/>
</dbReference>
<name>A0A5B9DBF7_9ARCH</name>
<dbReference type="InterPro" id="IPR050250">
    <property type="entry name" value="Macrolide_Exporter_MacB"/>
</dbReference>
<sequence length="1083" mass="124079">MGNRLSFYFSQGSKNLRKSFLIIIGLSLALSMVSGISLYIDSYQKNLVTESFEQIIDFNVGYSYYNSYKENISDNFQAYDSSVISLIENSENIDVESHFRYFLLNSYDFNFYKNYSQLYGLDFHDHETVDGNFANMGLFDEQFYTSKRFDQYFSIINGTVPKSEEEILIPIDLAYQMNLTLGETTNLDIKTAWETMPANSSLALSDVKVVGIYATKLTRYYRFSYNDIFHDYTYYSENKTVTGYEDIGNNYMGQDYVFCYYNFSKAEDIHPVQTFIHDFNIFLENLTSEEEYYSIDEFAGLAFCFNRDIIDFYHLNSYSRLISKETQILERQIGSINVYVHDYLSRHLSSLYYMSNVYRIVLQILNVPILLFAIFIGSFAIKTNAKSRLDEFLLLRSKGSPNSLLRNQFFIEAIFNGVASSTIALIAGLGTFYGFQALLGDILFSFDSTVVLTPSISWGTVILTYALGIGITFIASLSSIFYVRKLPTDKLLTILGSDAMDVEYDEKSLFSVTEGKKVAIEETPFYEESQGQQNSAEIVKESNLKSIKKKRKKHDLYQNAVQTKEKKIPKLSIAFIIISLFPVIIYILYYLGNLASASDALISISEFIEIYFGIIIIFAILSPVLLVIGIIRILVVERPTRFARISKFLSSIFLKEKGYLCGIEMVKRKQYKTVILLVGIFTSLLVFTNVFLNSMSRYDLMVYNVSVGADAKVWYDNEEMFISSTAKTELLESQLKSYKTFDNETLINEVLTCYYDRDFRDAKYYLDFEKYLNIIQEDNKNLPINNFVSKIENLIEYNKNSSNTSPGVIVDSGFLALNKLEIGDFFTFPYQFYNSSSMELENKQITVRIMVTTDVMPGLFLVSGFWGSYEENMIVDINSINQDSDLLYGDKFFQMIDINVDVEENPEVLEVMLKNATSGYIGIDDINFYIQNWNDLNYELSADESGIYGIIYLEFLMIGVLLAFGLAILILSFQRENKYFNGVLLARGFGRRGLLILISSQISIIFLIGIFTGLGSGLLTSIPLLKITTIMSFGSGLFSFPLFANVLELVKILGIIVLSSFVIYLVSYYFESKKNITQYFHKF</sequence>
<evidence type="ECO:0000256" key="3">
    <source>
        <dbReference type="ARBA" id="ARBA00022692"/>
    </source>
</evidence>
<feature type="transmembrane region" description="Helical" evidence="7">
    <location>
        <begin position="674"/>
        <end position="692"/>
    </location>
</feature>
<dbReference type="InterPro" id="IPR003838">
    <property type="entry name" value="ABC3_permease_C"/>
</dbReference>
<feature type="transmembrane region" description="Helical" evidence="7">
    <location>
        <begin position="950"/>
        <end position="973"/>
    </location>
</feature>
<reference evidence="9 10" key="1">
    <citation type="journal article" date="2020" name="Nature">
        <title>Isolation of an archaeon at the prokaryote-eukaryote interface.</title>
        <authorList>
            <person name="Imachi H."/>
            <person name="Nobu M.K."/>
            <person name="Nakahara N."/>
            <person name="Morono Y."/>
            <person name="Ogawara M."/>
            <person name="Takaki Y."/>
            <person name="Takano Y."/>
            <person name="Uematsu K."/>
            <person name="Ikuta T."/>
            <person name="Ito M."/>
            <person name="Matsui Y."/>
            <person name="Miyazaki M."/>
            <person name="Murata K."/>
            <person name="Saito Y."/>
            <person name="Sakai S."/>
            <person name="Song C."/>
            <person name="Tasumi E."/>
            <person name="Yamanaka Y."/>
            <person name="Yamaguchi T."/>
            <person name="Kamagata Y."/>
            <person name="Tamaki H."/>
            <person name="Takai K."/>
        </authorList>
    </citation>
    <scope>NUCLEOTIDE SEQUENCE [LARGE SCALE GENOMIC DNA]</scope>
    <source>
        <strain evidence="9 10">MK-D1</strain>
    </source>
</reference>
<comment type="similarity">
    <text evidence="6">Belongs to the ABC-4 integral membrane protein family.</text>
</comment>
<feature type="transmembrane region" description="Helical" evidence="7">
    <location>
        <begin position="610"/>
        <end position="635"/>
    </location>
</feature>
<dbReference type="EMBL" id="CP042905">
    <property type="protein sequence ID" value="QEE16508.1"/>
    <property type="molecule type" value="Genomic_DNA"/>
</dbReference>
<dbReference type="RefSeq" id="WP_147663383.1">
    <property type="nucleotide sequence ID" value="NZ_CP042905.2"/>
</dbReference>
<dbReference type="GeneID" id="41330326"/>